<organism evidence="1">
    <name type="scientific">freshwater metagenome</name>
    <dbReference type="NCBI Taxonomy" id="449393"/>
    <lineage>
        <taxon>unclassified sequences</taxon>
        <taxon>metagenomes</taxon>
        <taxon>ecological metagenomes</taxon>
    </lineage>
</organism>
<accession>A0A094SAH6</accession>
<dbReference type="EMBL" id="JNSK01000109">
    <property type="protein sequence ID" value="KGA15033.1"/>
    <property type="molecule type" value="Genomic_DNA"/>
</dbReference>
<dbReference type="AlphaFoldDB" id="A0A094SAH6"/>
<name>A0A094SAH6_9ZZZZ</name>
<evidence type="ECO:0000313" key="1">
    <source>
        <dbReference type="EMBL" id="KGA15033.1"/>
    </source>
</evidence>
<dbReference type="SUPFAM" id="SSF54211">
    <property type="entry name" value="Ribosomal protein S5 domain 2-like"/>
    <property type="match status" value="1"/>
</dbReference>
<sequence length="46" mass="5010">MPVKSVTVRVPAKVNLQLSVGPKEPDGYHNLVSVFQAISIFDDVTI</sequence>
<reference evidence="1" key="1">
    <citation type="submission" date="2014-05" db="EMBL/GenBank/DDBJ databases">
        <title>Key roles for freshwater Actinobacteria revealed by deep metagenomic sequencing.</title>
        <authorList>
            <person name="Ghai R."/>
            <person name="Mizuno C.M."/>
            <person name="Picazo A."/>
            <person name="Camacho A."/>
            <person name="Rodriguez-Valera F."/>
        </authorList>
    </citation>
    <scope>NUCLEOTIDE SEQUENCE</scope>
</reference>
<dbReference type="Gene3D" id="3.30.230.10">
    <property type="match status" value="1"/>
</dbReference>
<proteinExistence type="predicted"/>
<comment type="caution">
    <text evidence="1">The sequence shown here is derived from an EMBL/GenBank/DDBJ whole genome shotgun (WGS) entry which is preliminary data.</text>
</comment>
<dbReference type="InterPro" id="IPR020568">
    <property type="entry name" value="Ribosomal_Su5_D2-typ_SF"/>
</dbReference>
<dbReference type="InterPro" id="IPR014721">
    <property type="entry name" value="Ribsml_uS5_D2-typ_fold_subgr"/>
</dbReference>
<gene>
    <name evidence="1" type="ORF">GM50_18345</name>
</gene>
<protein>
    <submittedName>
        <fullName evidence="1">Uncharacterized protein</fullName>
    </submittedName>
</protein>
<feature type="non-terminal residue" evidence="1">
    <location>
        <position position="46"/>
    </location>
</feature>